<dbReference type="InterPro" id="IPR039422">
    <property type="entry name" value="MarR/SlyA-like"/>
</dbReference>
<dbReference type="PANTHER" id="PTHR33164">
    <property type="entry name" value="TRANSCRIPTIONAL REGULATOR, MARR FAMILY"/>
    <property type="match status" value="1"/>
</dbReference>
<accession>A0ABY8EZN9</accession>
<dbReference type="InterPro" id="IPR000835">
    <property type="entry name" value="HTH_MarR-typ"/>
</dbReference>
<feature type="domain" description="HTH marR-type" evidence="1">
    <location>
        <begin position="15"/>
        <end position="147"/>
    </location>
</feature>
<evidence type="ECO:0000259" key="1">
    <source>
        <dbReference type="PROSITE" id="PS50995"/>
    </source>
</evidence>
<dbReference type="Pfam" id="PF12802">
    <property type="entry name" value="MarR_2"/>
    <property type="match status" value="1"/>
</dbReference>
<keyword evidence="3" id="KW-1185">Reference proteome</keyword>
<sequence length="147" mass="16419">MCICTVKGMEEDDFSLCVLDNARKAARAVSRHYDRLARTVGMTAGQFSVLVVIRQAREETTGQLADRLSMERTTLVRNVALLERKGLVTSNPAHKGRGKTYLLTPRGSELFDQALPLWRQAQRDVETLLGKENFTKALGALKQLSEL</sequence>
<dbReference type="PROSITE" id="PS50995">
    <property type="entry name" value="HTH_MARR_2"/>
    <property type="match status" value="1"/>
</dbReference>
<dbReference type="PANTHER" id="PTHR33164:SF105">
    <property type="entry name" value="TRANSCRIPTIONAL REPRESSOR PROTEIN-RELATED"/>
    <property type="match status" value="1"/>
</dbReference>
<dbReference type="EMBL" id="CP120863">
    <property type="protein sequence ID" value="WFE88531.1"/>
    <property type="molecule type" value="Genomic_DNA"/>
</dbReference>
<dbReference type="SUPFAM" id="SSF46785">
    <property type="entry name" value="Winged helix' DNA-binding domain"/>
    <property type="match status" value="1"/>
</dbReference>
<dbReference type="SMART" id="SM00347">
    <property type="entry name" value="HTH_MARR"/>
    <property type="match status" value="1"/>
</dbReference>
<gene>
    <name evidence="2" type="ORF">K1718_20535</name>
</gene>
<name>A0ABY8EZN9_9HYPH</name>
<evidence type="ECO:0000313" key="2">
    <source>
        <dbReference type="EMBL" id="WFE88531.1"/>
    </source>
</evidence>
<protein>
    <submittedName>
        <fullName evidence="2">MarR family winged helix-turn-helix transcriptional regulator</fullName>
    </submittedName>
</protein>
<organism evidence="2 3">
    <name type="scientific">Roseibium porphyridii</name>
    <dbReference type="NCBI Taxonomy" id="2866279"/>
    <lineage>
        <taxon>Bacteria</taxon>
        <taxon>Pseudomonadati</taxon>
        <taxon>Pseudomonadota</taxon>
        <taxon>Alphaproteobacteria</taxon>
        <taxon>Hyphomicrobiales</taxon>
        <taxon>Stappiaceae</taxon>
        <taxon>Roseibium</taxon>
    </lineage>
</organism>
<reference evidence="2 3" key="1">
    <citation type="submission" date="2023-03" db="EMBL/GenBank/DDBJ databases">
        <title>Roseibium porphyridii sp. nov. and Roseibium rhodosorbium sp. nov. isolated from marine algae, Porphyridium cruentum and Rhodosorus marinus, respectively.</title>
        <authorList>
            <person name="Lee M.W."/>
            <person name="Choi B.J."/>
            <person name="Lee J.K."/>
            <person name="Choi D.G."/>
            <person name="Baek J.H."/>
            <person name="Bayburt H."/>
            <person name="Kim J.M."/>
            <person name="Han D.M."/>
            <person name="Kim K.H."/>
            <person name="Jeon C.O."/>
        </authorList>
    </citation>
    <scope>NUCLEOTIDE SEQUENCE [LARGE SCALE GENOMIC DNA]</scope>
    <source>
        <strain evidence="2 3">KMA01</strain>
    </source>
</reference>
<dbReference type="RefSeq" id="WP_265681012.1">
    <property type="nucleotide sequence ID" value="NZ_CP120863.1"/>
</dbReference>
<proteinExistence type="predicted"/>
<dbReference type="InterPro" id="IPR036388">
    <property type="entry name" value="WH-like_DNA-bd_sf"/>
</dbReference>
<dbReference type="Gene3D" id="1.10.10.10">
    <property type="entry name" value="Winged helix-like DNA-binding domain superfamily/Winged helix DNA-binding domain"/>
    <property type="match status" value="1"/>
</dbReference>
<dbReference type="InterPro" id="IPR036390">
    <property type="entry name" value="WH_DNA-bd_sf"/>
</dbReference>
<dbReference type="Proteomes" id="UP001209803">
    <property type="component" value="Chromosome"/>
</dbReference>
<evidence type="ECO:0000313" key="3">
    <source>
        <dbReference type="Proteomes" id="UP001209803"/>
    </source>
</evidence>